<keyword evidence="1" id="KW-0812">Transmembrane</keyword>
<feature type="transmembrane region" description="Helical" evidence="1">
    <location>
        <begin position="52"/>
        <end position="72"/>
    </location>
</feature>
<feature type="transmembrane region" description="Helical" evidence="1">
    <location>
        <begin position="12"/>
        <end position="40"/>
    </location>
</feature>
<dbReference type="EMBL" id="BAAAUV010000018">
    <property type="protein sequence ID" value="GAA3228266.1"/>
    <property type="molecule type" value="Genomic_DNA"/>
</dbReference>
<evidence type="ECO:0000313" key="3">
    <source>
        <dbReference type="EMBL" id="GAA3228266.1"/>
    </source>
</evidence>
<sequence>MPPVAVRRVLFVPVLPILAVVLACLFLPVVVLAGLVSLLGDGRYRSIRLLRFALAWVFFETWAVAACTLVWLGSPLGGRVRTERLWERHYSIIRRYIAGLYGAGERYLNLRVEVEGEWEAPGPERDPAPLIVLSRHAGPGDSLILVHHLLTHHHRRPRLVMKDFLQLDPCIDIAAGRLPNVFVRSAGSGMTGEIGGLADRLGPADALVIFPEGGNFTAPRRRRAIRRLLRLNRRDQALRATRMRNVMPPRPGGALAAVEAAPGADVVFVAHTGLERLNSLKAVWQGLPLTFVVRARWWRVPAEAIPAGRRERTDWLFTQWERIDAWIAENSSAVAPRGEPG</sequence>
<dbReference type="RefSeq" id="WP_344834681.1">
    <property type="nucleotide sequence ID" value="NZ_BAAAUV010000018.1"/>
</dbReference>
<dbReference type="GO" id="GO:0016746">
    <property type="term" value="F:acyltransferase activity"/>
    <property type="evidence" value="ECO:0007669"/>
    <property type="project" value="UniProtKB-KW"/>
</dbReference>
<organism evidence="3 4">
    <name type="scientific">Actinocorallia longicatena</name>
    <dbReference type="NCBI Taxonomy" id="111803"/>
    <lineage>
        <taxon>Bacteria</taxon>
        <taxon>Bacillati</taxon>
        <taxon>Actinomycetota</taxon>
        <taxon>Actinomycetes</taxon>
        <taxon>Streptosporangiales</taxon>
        <taxon>Thermomonosporaceae</taxon>
        <taxon>Actinocorallia</taxon>
    </lineage>
</organism>
<proteinExistence type="predicted"/>
<gene>
    <name evidence="3" type="ORF">GCM10010468_57510</name>
</gene>
<dbReference type="SMART" id="SM00563">
    <property type="entry name" value="PlsC"/>
    <property type="match status" value="1"/>
</dbReference>
<dbReference type="InterPro" id="IPR002123">
    <property type="entry name" value="Plipid/glycerol_acylTrfase"/>
</dbReference>
<protein>
    <submittedName>
        <fullName evidence="3">Lysophospholipid acyltransferase family protein</fullName>
    </submittedName>
</protein>
<keyword evidence="3" id="KW-0808">Transferase</keyword>
<dbReference type="Pfam" id="PF01553">
    <property type="entry name" value="Acyltransferase"/>
    <property type="match status" value="1"/>
</dbReference>
<evidence type="ECO:0000259" key="2">
    <source>
        <dbReference type="SMART" id="SM00563"/>
    </source>
</evidence>
<evidence type="ECO:0000256" key="1">
    <source>
        <dbReference type="SAM" id="Phobius"/>
    </source>
</evidence>
<dbReference type="Proteomes" id="UP001501237">
    <property type="component" value="Unassembled WGS sequence"/>
</dbReference>
<keyword evidence="1" id="KW-1133">Transmembrane helix</keyword>
<reference evidence="4" key="1">
    <citation type="journal article" date="2019" name="Int. J. Syst. Evol. Microbiol.">
        <title>The Global Catalogue of Microorganisms (GCM) 10K type strain sequencing project: providing services to taxonomists for standard genome sequencing and annotation.</title>
        <authorList>
            <consortium name="The Broad Institute Genomics Platform"/>
            <consortium name="The Broad Institute Genome Sequencing Center for Infectious Disease"/>
            <person name="Wu L."/>
            <person name="Ma J."/>
        </authorList>
    </citation>
    <scope>NUCLEOTIDE SEQUENCE [LARGE SCALE GENOMIC DNA]</scope>
    <source>
        <strain evidence="4">JCM 9377</strain>
    </source>
</reference>
<accession>A0ABP6QMD2</accession>
<evidence type="ECO:0000313" key="4">
    <source>
        <dbReference type="Proteomes" id="UP001501237"/>
    </source>
</evidence>
<name>A0ABP6QMD2_9ACTN</name>
<keyword evidence="4" id="KW-1185">Reference proteome</keyword>
<feature type="domain" description="Phospholipid/glycerol acyltransferase" evidence="2">
    <location>
        <begin position="130"/>
        <end position="274"/>
    </location>
</feature>
<comment type="caution">
    <text evidence="3">The sequence shown here is derived from an EMBL/GenBank/DDBJ whole genome shotgun (WGS) entry which is preliminary data.</text>
</comment>
<keyword evidence="1" id="KW-0472">Membrane</keyword>
<keyword evidence="3" id="KW-0012">Acyltransferase</keyword>
<dbReference type="PROSITE" id="PS51257">
    <property type="entry name" value="PROKAR_LIPOPROTEIN"/>
    <property type="match status" value="1"/>
</dbReference>